<keyword evidence="13" id="KW-1185">Reference proteome</keyword>
<evidence type="ECO:0000256" key="8">
    <source>
        <dbReference type="ARBA" id="ARBA00032077"/>
    </source>
</evidence>
<dbReference type="RefSeq" id="WP_199395224.1">
    <property type="nucleotide sequence ID" value="NZ_JAEMHK010000007.1"/>
</dbReference>
<evidence type="ECO:0000256" key="1">
    <source>
        <dbReference type="ARBA" id="ARBA00011654"/>
    </source>
</evidence>
<keyword evidence="6" id="KW-0560">Oxidoreductase</keyword>
<keyword evidence="7" id="KW-0676">Redox-active center</keyword>
<sequence>MKVSTITILAALTLSLFTTVLPVAAASDLQQVAKVGDPAPGFKLDALVGTTAGKEFKQISLDDYRGKWVLLFFYPMDFTFVCPTEIKGFNQALPEFEKLNTVVLGASTDSKYSHLAWVQRGDLGNLQFPLLSDIKKEVAEKYGALDEKEGVALRALFIVDPDGVLQYQVVHNLDVGRSVEETMRVLEALQTGSLCPLGWKPGQKTLGKP</sequence>
<dbReference type="CDD" id="cd03015">
    <property type="entry name" value="PRX_Typ2cys"/>
    <property type="match status" value="1"/>
</dbReference>
<evidence type="ECO:0000259" key="11">
    <source>
        <dbReference type="PROSITE" id="PS51352"/>
    </source>
</evidence>
<dbReference type="EMBL" id="JAEMHK010000007">
    <property type="protein sequence ID" value="MBJ6800726.1"/>
    <property type="molecule type" value="Genomic_DNA"/>
</dbReference>
<dbReference type="EC" id="1.11.1.26" evidence="2"/>
<evidence type="ECO:0000313" key="12">
    <source>
        <dbReference type="EMBL" id="MBJ6800726.1"/>
    </source>
</evidence>
<evidence type="ECO:0000256" key="4">
    <source>
        <dbReference type="ARBA" id="ARBA00022559"/>
    </source>
</evidence>
<dbReference type="Proteomes" id="UP000641025">
    <property type="component" value="Unassembled WGS sequence"/>
</dbReference>
<dbReference type="InterPro" id="IPR036249">
    <property type="entry name" value="Thioredoxin-like_sf"/>
</dbReference>
<evidence type="ECO:0000256" key="5">
    <source>
        <dbReference type="ARBA" id="ARBA00022862"/>
    </source>
</evidence>
<dbReference type="Pfam" id="PF00578">
    <property type="entry name" value="AhpC-TSA"/>
    <property type="match status" value="1"/>
</dbReference>
<dbReference type="PANTHER" id="PTHR10681:SF121">
    <property type="entry name" value="ALKYL HYDROPEROXIDE REDUCTASE C"/>
    <property type="match status" value="1"/>
</dbReference>
<dbReference type="Gene3D" id="3.40.30.10">
    <property type="entry name" value="Glutaredoxin"/>
    <property type="match status" value="1"/>
</dbReference>
<comment type="caution">
    <text evidence="12">The sequence shown here is derived from an EMBL/GenBank/DDBJ whole genome shotgun (WGS) entry which is preliminary data.</text>
</comment>
<dbReference type="PANTHER" id="PTHR10681">
    <property type="entry name" value="THIOREDOXIN PEROXIDASE"/>
    <property type="match status" value="1"/>
</dbReference>
<reference evidence="12 13" key="1">
    <citation type="submission" date="2020-12" db="EMBL/GenBank/DDBJ databases">
        <title>Geomonas sp. Red259, isolated from paddy soil.</title>
        <authorList>
            <person name="Xu Z."/>
            <person name="Zhang Z."/>
            <person name="Masuda Y."/>
            <person name="Itoh H."/>
            <person name="Senoo K."/>
        </authorList>
    </citation>
    <scope>NUCLEOTIDE SEQUENCE [LARGE SCALE GENOMIC DNA]</scope>
    <source>
        <strain evidence="12 13">Red259</strain>
    </source>
</reference>
<feature type="signal peptide" evidence="10">
    <location>
        <begin position="1"/>
        <end position="25"/>
    </location>
</feature>
<evidence type="ECO:0000313" key="13">
    <source>
        <dbReference type="Proteomes" id="UP000641025"/>
    </source>
</evidence>
<evidence type="ECO:0000256" key="3">
    <source>
        <dbReference type="ARBA" id="ARBA00017462"/>
    </source>
</evidence>
<dbReference type="InterPro" id="IPR000866">
    <property type="entry name" value="AhpC/TSA"/>
</dbReference>
<evidence type="ECO:0000256" key="10">
    <source>
        <dbReference type="SAM" id="SignalP"/>
    </source>
</evidence>
<comment type="catalytic activity">
    <reaction evidence="9">
        <text>a hydroperoxide + NADH + H(+) = an alcohol + NAD(+) + H2O</text>
        <dbReference type="Rhea" id="RHEA:62628"/>
        <dbReference type="ChEBI" id="CHEBI:15377"/>
        <dbReference type="ChEBI" id="CHEBI:15378"/>
        <dbReference type="ChEBI" id="CHEBI:30879"/>
        <dbReference type="ChEBI" id="CHEBI:35924"/>
        <dbReference type="ChEBI" id="CHEBI:57540"/>
        <dbReference type="ChEBI" id="CHEBI:57945"/>
        <dbReference type="EC" id="1.11.1.26"/>
    </reaction>
</comment>
<keyword evidence="10" id="KW-0732">Signal</keyword>
<dbReference type="InterPro" id="IPR024706">
    <property type="entry name" value="Peroxiredoxin_AhpC-typ"/>
</dbReference>
<feature type="domain" description="Thioredoxin" evidence="11">
    <location>
        <begin position="33"/>
        <end position="191"/>
    </location>
</feature>
<dbReference type="SUPFAM" id="SSF52833">
    <property type="entry name" value="Thioredoxin-like"/>
    <property type="match status" value="1"/>
</dbReference>
<dbReference type="PROSITE" id="PS51352">
    <property type="entry name" value="THIOREDOXIN_2"/>
    <property type="match status" value="1"/>
</dbReference>
<organism evidence="12 13">
    <name type="scientific">Geomonas propionica</name>
    <dbReference type="NCBI Taxonomy" id="2798582"/>
    <lineage>
        <taxon>Bacteria</taxon>
        <taxon>Pseudomonadati</taxon>
        <taxon>Thermodesulfobacteriota</taxon>
        <taxon>Desulfuromonadia</taxon>
        <taxon>Geobacterales</taxon>
        <taxon>Geobacteraceae</taxon>
        <taxon>Geomonas</taxon>
    </lineage>
</organism>
<feature type="chain" id="PRO_5045676622" description="Alkyl hydroperoxide reductase C" evidence="10">
    <location>
        <begin position="26"/>
        <end position="209"/>
    </location>
</feature>
<keyword evidence="4" id="KW-0575">Peroxidase</keyword>
<evidence type="ECO:0000256" key="7">
    <source>
        <dbReference type="ARBA" id="ARBA00023284"/>
    </source>
</evidence>
<keyword evidence="5" id="KW-0049">Antioxidant</keyword>
<comment type="subunit">
    <text evidence="1">Homodimer; disulfide-linked, upon oxidation. 5 homodimers assemble to form a ring-like decamer.</text>
</comment>
<accession>A0ABS0YRY0</accession>
<proteinExistence type="predicted"/>
<dbReference type="InterPro" id="IPR050217">
    <property type="entry name" value="Peroxiredoxin"/>
</dbReference>
<gene>
    <name evidence="12" type="ORF">JFN90_11345</name>
</gene>
<dbReference type="InterPro" id="IPR013766">
    <property type="entry name" value="Thioredoxin_domain"/>
</dbReference>
<name>A0ABS0YRY0_9BACT</name>
<protein>
    <recommendedName>
        <fullName evidence="3">Alkyl hydroperoxide reductase C</fullName>
        <ecNumber evidence="2">1.11.1.26</ecNumber>
    </recommendedName>
    <alternativeName>
        <fullName evidence="8">Peroxiredoxin</fullName>
    </alternativeName>
</protein>
<dbReference type="PIRSF" id="PIRSF000239">
    <property type="entry name" value="AHPC"/>
    <property type="match status" value="1"/>
</dbReference>
<evidence type="ECO:0000256" key="9">
    <source>
        <dbReference type="ARBA" id="ARBA00047572"/>
    </source>
</evidence>
<evidence type="ECO:0000256" key="6">
    <source>
        <dbReference type="ARBA" id="ARBA00023002"/>
    </source>
</evidence>
<evidence type="ECO:0000256" key="2">
    <source>
        <dbReference type="ARBA" id="ARBA00013021"/>
    </source>
</evidence>